<sequence>MSVIIPLASCYELDTEIKYSINNANNNCLSLDTFEKDVNEYGSLFFWLLYRNFPGRYEPFFNVKDLHKYGQCAWGLGSADFNDDGLLDFAIIWREDGSFDGGISIFINNGRNRFSESLISTIEDLHLDPDDSTLSVPISDLDAADYDDD</sequence>
<name>X1BVE7_9ZZZZ</name>
<evidence type="ECO:0000313" key="1">
    <source>
        <dbReference type="EMBL" id="GAG88158.1"/>
    </source>
</evidence>
<dbReference type="InterPro" id="IPR028994">
    <property type="entry name" value="Integrin_alpha_N"/>
</dbReference>
<accession>X1BVE7</accession>
<evidence type="ECO:0008006" key="2">
    <source>
        <dbReference type="Google" id="ProtNLM"/>
    </source>
</evidence>
<proteinExistence type="predicted"/>
<dbReference type="EMBL" id="BART01016958">
    <property type="protein sequence ID" value="GAG88158.1"/>
    <property type="molecule type" value="Genomic_DNA"/>
</dbReference>
<dbReference type="AlphaFoldDB" id="X1BVE7"/>
<organism evidence="1">
    <name type="scientific">marine sediment metagenome</name>
    <dbReference type="NCBI Taxonomy" id="412755"/>
    <lineage>
        <taxon>unclassified sequences</taxon>
        <taxon>metagenomes</taxon>
        <taxon>ecological metagenomes</taxon>
    </lineage>
</organism>
<protein>
    <recommendedName>
        <fullName evidence="2">ASPIC/UnbV domain-containing protein</fullName>
    </recommendedName>
</protein>
<feature type="non-terminal residue" evidence="1">
    <location>
        <position position="149"/>
    </location>
</feature>
<comment type="caution">
    <text evidence="1">The sequence shown here is derived from an EMBL/GenBank/DDBJ whole genome shotgun (WGS) entry which is preliminary data.</text>
</comment>
<gene>
    <name evidence="1" type="ORF">S01H4_32443</name>
</gene>
<reference evidence="1" key="1">
    <citation type="journal article" date="2014" name="Front. Microbiol.">
        <title>High frequency of phylogenetically diverse reductive dehalogenase-homologous genes in deep subseafloor sedimentary metagenomes.</title>
        <authorList>
            <person name="Kawai M."/>
            <person name="Futagami T."/>
            <person name="Toyoda A."/>
            <person name="Takaki Y."/>
            <person name="Nishi S."/>
            <person name="Hori S."/>
            <person name="Arai W."/>
            <person name="Tsubouchi T."/>
            <person name="Morono Y."/>
            <person name="Uchiyama I."/>
            <person name="Ito T."/>
            <person name="Fujiyama A."/>
            <person name="Inagaki F."/>
            <person name="Takami H."/>
        </authorList>
    </citation>
    <scope>NUCLEOTIDE SEQUENCE</scope>
    <source>
        <strain evidence="1">Expedition CK06-06</strain>
    </source>
</reference>
<dbReference type="SUPFAM" id="SSF69318">
    <property type="entry name" value="Integrin alpha N-terminal domain"/>
    <property type="match status" value="1"/>
</dbReference>